<dbReference type="CDD" id="cd09999">
    <property type="entry name" value="Arginase-like_1"/>
    <property type="match status" value="1"/>
</dbReference>
<evidence type="ECO:0000256" key="2">
    <source>
        <dbReference type="ARBA" id="ARBA00022801"/>
    </source>
</evidence>
<comment type="caution">
    <text evidence="5">The sequence shown here is derived from an EMBL/GenBank/DDBJ whole genome shotgun (WGS) entry which is preliminary data.</text>
</comment>
<dbReference type="PANTHER" id="PTHR43782:SF3">
    <property type="entry name" value="ARGINASE"/>
    <property type="match status" value="1"/>
</dbReference>
<evidence type="ECO:0000313" key="6">
    <source>
        <dbReference type="Proteomes" id="UP000536685"/>
    </source>
</evidence>
<dbReference type="EMBL" id="JACHMJ010000001">
    <property type="protein sequence ID" value="MBB5842612.1"/>
    <property type="molecule type" value="Genomic_DNA"/>
</dbReference>
<keyword evidence="6" id="KW-1185">Reference proteome</keyword>
<organism evidence="5 6">
    <name type="scientific">Conyzicola lurida</name>
    <dbReference type="NCBI Taxonomy" id="1172621"/>
    <lineage>
        <taxon>Bacteria</taxon>
        <taxon>Bacillati</taxon>
        <taxon>Actinomycetota</taxon>
        <taxon>Actinomycetes</taxon>
        <taxon>Micrococcales</taxon>
        <taxon>Microbacteriaceae</taxon>
        <taxon>Conyzicola</taxon>
    </lineage>
</organism>
<dbReference type="GO" id="GO:0004053">
    <property type="term" value="F:arginase activity"/>
    <property type="evidence" value="ECO:0007669"/>
    <property type="project" value="UniProtKB-EC"/>
</dbReference>
<dbReference type="Gene3D" id="3.40.800.10">
    <property type="entry name" value="Ureohydrolase domain"/>
    <property type="match status" value="1"/>
</dbReference>
<dbReference type="InterPro" id="IPR006035">
    <property type="entry name" value="Ureohydrolase"/>
</dbReference>
<reference evidence="5 6" key="1">
    <citation type="submission" date="2020-08" db="EMBL/GenBank/DDBJ databases">
        <title>Sequencing the genomes of 1000 actinobacteria strains.</title>
        <authorList>
            <person name="Klenk H.-P."/>
        </authorList>
    </citation>
    <scope>NUCLEOTIDE SEQUENCE [LARGE SCALE GENOMIC DNA]</scope>
    <source>
        <strain evidence="5 6">DSM 105784</strain>
    </source>
</reference>
<dbReference type="GO" id="GO:0005829">
    <property type="term" value="C:cytosol"/>
    <property type="evidence" value="ECO:0007669"/>
    <property type="project" value="TreeGrafter"/>
</dbReference>
<dbReference type="InterPro" id="IPR023696">
    <property type="entry name" value="Ureohydrolase_dom_sf"/>
</dbReference>
<comment type="similarity">
    <text evidence="4">Belongs to the arginase family.</text>
</comment>
<gene>
    <name evidence="5" type="ORF">HD599_000935</name>
</gene>
<evidence type="ECO:0000313" key="5">
    <source>
        <dbReference type="EMBL" id="MBB5842612.1"/>
    </source>
</evidence>
<evidence type="ECO:0000256" key="1">
    <source>
        <dbReference type="ARBA" id="ARBA00022723"/>
    </source>
</evidence>
<name>A0A841AKX4_9MICO</name>
<evidence type="ECO:0000256" key="3">
    <source>
        <dbReference type="ARBA" id="ARBA00023211"/>
    </source>
</evidence>
<dbReference type="PANTHER" id="PTHR43782">
    <property type="entry name" value="ARGINASE"/>
    <property type="match status" value="1"/>
</dbReference>
<dbReference type="SUPFAM" id="SSF52768">
    <property type="entry name" value="Arginase/deacetylase"/>
    <property type="match status" value="1"/>
</dbReference>
<keyword evidence="2 5" id="KW-0378">Hydrolase</keyword>
<dbReference type="GO" id="GO:0030145">
    <property type="term" value="F:manganese ion binding"/>
    <property type="evidence" value="ECO:0007669"/>
    <property type="project" value="TreeGrafter"/>
</dbReference>
<dbReference type="PRINTS" id="PR00116">
    <property type="entry name" value="ARGINASE"/>
</dbReference>
<sequence length="275" mass="27974">MPVTFLVVPQWQGSGSSRALRLQDGAEAIRGDLPASFTRVVDVPMEAGDELGSGLPRLGSLQLVRDRMLAELATVPDRAISIGGDCGIALAAVEHVVATTEERVAVLWFDAHPDLNTVATSPSGAFSGMVLRTLLGDGVAGLVPSRTVSPSSVVLAGTRSTDEGEEEYIVSSGITRVGAEQLADPATLVAAVTATGASSVFIHIDLDVFDPADITGVGDPVPFGVDAATLAGSIRAVSAEFSVVGASIAGFSPSSPDAATDDLPTILRLIGALTA</sequence>
<accession>A0A841AKX4</accession>
<dbReference type="PROSITE" id="PS51409">
    <property type="entry name" value="ARGINASE_2"/>
    <property type="match status" value="1"/>
</dbReference>
<dbReference type="AlphaFoldDB" id="A0A841AKX4"/>
<dbReference type="Pfam" id="PF00491">
    <property type="entry name" value="Arginase"/>
    <property type="match status" value="1"/>
</dbReference>
<dbReference type="Proteomes" id="UP000536685">
    <property type="component" value="Unassembled WGS sequence"/>
</dbReference>
<keyword evidence="1" id="KW-0479">Metal-binding</keyword>
<keyword evidence="3" id="KW-0464">Manganese</keyword>
<protein>
    <submittedName>
        <fullName evidence="5">Arginase</fullName>
        <ecNumber evidence="5">3.5.3.1</ecNumber>
    </submittedName>
</protein>
<evidence type="ECO:0000256" key="4">
    <source>
        <dbReference type="PROSITE-ProRule" id="PRU00742"/>
    </source>
</evidence>
<proteinExistence type="inferred from homology"/>
<dbReference type="EC" id="3.5.3.1" evidence="5"/>
<dbReference type="RefSeq" id="WP_184234079.1">
    <property type="nucleotide sequence ID" value="NZ_JACHMJ010000001.1"/>
</dbReference>